<dbReference type="AlphaFoldDB" id="A0A0B2V665"/>
<dbReference type="Proteomes" id="UP000031036">
    <property type="component" value="Unassembled WGS sequence"/>
</dbReference>
<dbReference type="STRING" id="6265.A0A0B2V665"/>
<proteinExistence type="predicted"/>
<accession>A0A0B2V665</accession>
<evidence type="ECO:0008006" key="4">
    <source>
        <dbReference type="Google" id="ProtNLM"/>
    </source>
</evidence>
<keyword evidence="3" id="KW-1185">Reference proteome</keyword>
<dbReference type="GO" id="GO:0016020">
    <property type="term" value="C:membrane"/>
    <property type="evidence" value="ECO:0007669"/>
    <property type="project" value="TreeGrafter"/>
</dbReference>
<name>A0A0B2V665_TOXCA</name>
<reference evidence="2 3" key="1">
    <citation type="submission" date="2014-11" db="EMBL/GenBank/DDBJ databases">
        <title>Genetic blueprint of the zoonotic pathogen Toxocara canis.</title>
        <authorList>
            <person name="Zhu X.-Q."/>
            <person name="Korhonen P.K."/>
            <person name="Cai H."/>
            <person name="Young N.D."/>
            <person name="Nejsum P."/>
            <person name="von Samson-Himmelstjerna G."/>
            <person name="Boag P.R."/>
            <person name="Tan P."/>
            <person name="Li Q."/>
            <person name="Min J."/>
            <person name="Yang Y."/>
            <person name="Wang X."/>
            <person name="Fang X."/>
            <person name="Hall R.S."/>
            <person name="Hofmann A."/>
            <person name="Sternberg P.W."/>
            <person name="Jex A.R."/>
            <person name="Gasser R.B."/>
        </authorList>
    </citation>
    <scope>NUCLEOTIDE SEQUENCE [LARGE SCALE GENOMIC DNA]</scope>
    <source>
        <strain evidence="2">PN_DK_2014</strain>
    </source>
</reference>
<feature type="transmembrane region" description="Helical" evidence="1">
    <location>
        <begin position="216"/>
        <end position="233"/>
    </location>
</feature>
<dbReference type="InterPro" id="IPR026620">
    <property type="entry name" value="TMEM177"/>
</dbReference>
<dbReference type="OMA" id="VTHGALN"/>
<organism evidence="2 3">
    <name type="scientific">Toxocara canis</name>
    <name type="common">Canine roundworm</name>
    <dbReference type="NCBI Taxonomy" id="6265"/>
    <lineage>
        <taxon>Eukaryota</taxon>
        <taxon>Metazoa</taxon>
        <taxon>Ecdysozoa</taxon>
        <taxon>Nematoda</taxon>
        <taxon>Chromadorea</taxon>
        <taxon>Rhabditida</taxon>
        <taxon>Spirurina</taxon>
        <taxon>Ascaridomorpha</taxon>
        <taxon>Ascaridoidea</taxon>
        <taxon>Toxocaridae</taxon>
        <taxon>Toxocara</taxon>
    </lineage>
</organism>
<dbReference type="PANTHER" id="PTHR21824:SF4">
    <property type="entry name" value="TRANSMEMBRANE PROTEIN 177"/>
    <property type="match status" value="1"/>
</dbReference>
<keyword evidence="1" id="KW-1133">Transmembrane helix</keyword>
<sequence length="354" mass="40208">MKKMAGERQILLGSYKLLGLLHKSTGSQQRISETATMWLSSKWGHRFRIGLLGATVVTYPIGTLLINGPLLNYTFPLRHKTSDDLPQRLKEIIDSQCELFLRNEARQPRDAVVTFSCSTSDENMDSVTGGSLGVRFGLRISLPFYARLENLDEALDYCRRYLQPLNFVGEPACVLWDSNAGKEIAESFVLSDKALKFLILRDLYAHDGYSAFASRAGSWATFTTFSSFFTYWIHGRPFFGKTAVSFVGLYLFFLSVAYFGAKQWYKLYRFMADVHADGVVSRTSFEHCEGGKEYYWKMLKRNRLLREIIPNGPLKVKPSGDIRGITTPILTRYDQVKDLKAEDDELKEVISGDA</sequence>
<evidence type="ECO:0000256" key="1">
    <source>
        <dbReference type="SAM" id="Phobius"/>
    </source>
</evidence>
<keyword evidence="1" id="KW-0472">Membrane</keyword>
<protein>
    <recommendedName>
        <fullName evidence="4">Transmembrane protein</fullName>
    </recommendedName>
</protein>
<gene>
    <name evidence="2" type="primary">R144.12</name>
    <name evidence="2" type="ORF">Tcan_13868</name>
</gene>
<feature type="transmembrane region" description="Helical" evidence="1">
    <location>
        <begin position="239"/>
        <end position="261"/>
    </location>
</feature>
<keyword evidence="1" id="KW-0812">Transmembrane</keyword>
<dbReference type="PANTHER" id="PTHR21824">
    <property type="entry name" value="TRANSMEMBRANE PROTEIN 177"/>
    <property type="match status" value="1"/>
</dbReference>
<feature type="transmembrane region" description="Helical" evidence="1">
    <location>
        <begin position="50"/>
        <end position="71"/>
    </location>
</feature>
<evidence type="ECO:0000313" key="2">
    <source>
        <dbReference type="EMBL" id="KHN76470.1"/>
    </source>
</evidence>
<dbReference type="EMBL" id="JPKZ01002489">
    <property type="protein sequence ID" value="KHN76470.1"/>
    <property type="molecule type" value="Genomic_DNA"/>
</dbReference>
<evidence type="ECO:0000313" key="3">
    <source>
        <dbReference type="Proteomes" id="UP000031036"/>
    </source>
</evidence>
<dbReference type="OrthoDB" id="110174at2759"/>
<comment type="caution">
    <text evidence="2">The sequence shown here is derived from an EMBL/GenBank/DDBJ whole genome shotgun (WGS) entry which is preliminary data.</text>
</comment>